<reference evidence="1" key="1">
    <citation type="submission" date="2021-01" db="EMBL/GenBank/DDBJ databases">
        <title>Complete genome sequence of Clostridiales bacterium R-7.</title>
        <authorList>
            <person name="Mahoney-Kurpe S.C."/>
            <person name="Palevich N."/>
            <person name="Koike S."/>
            <person name="Moon C.D."/>
            <person name="Attwood G.T."/>
        </authorList>
    </citation>
    <scope>NUCLEOTIDE SEQUENCE</scope>
    <source>
        <strain evidence="1">R-7</strain>
    </source>
</reference>
<evidence type="ECO:0000313" key="1">
    <source>
        <dbReference type="EMBL" id="QUC67612.1"/>
    </source>
</evidence>
<name>A0AC61MXN5_9FIRM</name>
<sequence>MNCPQDSFQTGDRFPEGVPVPRRADIIPILRDYGVSCTGAIRLIDTTRSPSDIRLNYIIGNKWVLRFCVAPDMTESRLDDLSRLVQRYLESGICCPRFLTDPFGKYLHSWNGMKCYLTEYIDMPLAGSENIKNKQELVHEIQASVACFAQRNKNADLSPVMGMYSLFNLSPFDLPGGIDEKQENFNTLISLLKDLKEDALTEKLQARHEDIRSKLKSVYRELPKCVFQGDENFSNILIDADQHFAGFIDFNLAGTEVIVNQLVNLAGFDYDEENKEPETASLRLNKALLSYREQMSAMLRIYQADDLERRALVWYAWIVMIAQWPVLCYFRYALGTDQKSEILSLLSLIAELPEEQLAVI</sequence>
<organism evidence="1 2">
    <name type="scientific">Aristaeella hokkaidonensis</name>
    <dbReference type="NCBI Taxonomy" id="3046382"/>
    <lineage>
        <taxon>Bacteria</taxon>
        <taxon>Bacillati</taxon>
        <taxon>Bacillota</taxon>
        <taxon>Clostridia</taxon>
        <taxon>Eubacteriales</taxon>
        <taxon>Aristaeellaceae</taxon>
        <taxon>Aristaeella</taxon>
    </lineage>
</organism>
<evidence type="ECO:0000313" key="2">
    <source>
        <dbReference type="Proteomes" id="UP000682782"/>
    </source>
</evidence>
<accession>A0AC61MXN5</accession>
<gene>
    <name evidence="1" type="ORF">JYE49_02615</name>
</gene>
<protein>
    <submittedName>
        <fullName evidence="1">Uncharacterized protein</fullName>
    </submittedName>
</protein>
<proteinExistence type="predicted"/>
<dbReference type="EMBL" id="CP068393">
    <property type="protein sequence ID" value="QUC67612.1"/>
    <property type="molecule type" value="Genomic_DNA"/>
</dbReference>
<keyword evidence="2" id="KW-1185">Reference proteome</keyword>
<dbReference type="Proteomes" id="UP000682782">
    <property type="component" value="Chromosome"/>
</dbReference>